<dbReference type="EMBL" id="FOBW01000001">
    <property type="protein sequence ID" value="SEM16559.1"/>
    <property type="molecule type" value="Genomic_DNA"/>
</dbReference>
<proteinExistence type="predicted"/>
<evidence type="ECO:0000256" key="1">
    <source>
        <dbReference type="ARBA" id="ARBA00022946"/>
    </source>
</evidence>
<accession>A0A1H7W625</accession>
<reference evidence="4" key="1">
    <citation type="submission" date="2016-10" db="EMBL/GenBank/DDBJ databases">
        <authorList>
            <person name="Varghese N."/>
            <person name="Submissions S."/>
        </authorList>
    </citation>
    <scope>NUCLEOTIDE SEQUENCE [LARGE SCALE GENOMIC DNA]</scope>
    <source>
        <strain evidence="4">B48,IBRC-M 10115,DSM 25386,CECT 8001</strain>
    </source>
</reference>
<dbReference type="OrthoDB" id="1684395at2"/>
<dbReference type="Pfam" id="PF12638">
    <property type="entry name" value="Staygreen"/>
    <property type="match status" value="1"/>
</dbReference>
<name>A0A1H7W625_9BACI</name>
<dbReference type="InterPro" id="IPR024438">
    <property type="entry name" value="Staygreen"/>
</dbReference>
<evidence type="ECO:0000259" key="2">
    <source>
        <dbReference type="Pfam" id="PF12638"/>
    </source>
</evidence>
<dbReference type="AlphaFoldDB" id="A0A1H7W625"/>
<evidence type="ECO:0000313" key="3">
    <source>
        <dbReference type="EMBL" id="SEM16559.1"/>
    </source>
</evidence>
<dbReference type="RefSeq" id="WP_090740415.1">
    <property type="nucleotide sequence ID" value="NZ_FOBW01000001.1"/>
</dbReference>
<evidence type="ECO:0000313" key="4">
    <source>
        <dbReference type="Proteomes" id="UP000198553"/>
    </source>
</evidence>
<keyword evidence="4" id="KW-1185">Reference proteome</keyword>
<dbReference type="Proteomes" id="UP000198553">
    <property type="component" value="Unassembled WGS sequence"/>
</dbReference>
<protein>
    <submittedName>
        <fullName evidence="3">Staygreen protein</fullName>
    </submittedName>
</protein>
<sequence>MTTFEPDRLSIKYIPPVNIFGPIEGRRYTLTHSDDTGELFLSIGKNYDLAAVDPKLRDEVLAEWQTRCGEYLLLAKVYVSGGEYDIKFSQVRYMIFKKELELALTGIIYGDRQFYTNYPWLIDCPILVQFDSVYPEFNELLYYGTPRQYLTAATNKSMTKTQA</sequence>
<keyword evidence="1" id="KW-0809">Transit peptide</keyword>
<dbReference type="PANTHER" id="PTHR31750">
    <property type="entry name" value="PROTEIN STAY-GREEN 1, CHLOROPLASTIC-RELATED"/>
    <property type="match status" value="1"/>
</dbReference>
<feature type="domain" description="Staygreen protein" evidence="2">
    <location>
        <begin position="3"/>
        <end position="149"/>
    </location>
</feature>
<dbReference type="PANTHER" id="PTHR31750:SF4">
    <property type="entry name" value="LP06106P"/>
    <property type="match status" value="1"/>
</dbReference>
<gene>
    <name evidence="3" type="ORF">SAMN05192533_101269</name>
</gene>
<dbReference type="STRING" id="930146.SAMN05192533_101269"/>
<organism evidence="3 4">
    <name type="scientific">Mesobacillus persicus</name>
    <dbReference type="NCBI Taxonomy" id="930146"/>
    <lineage>
        <taxon>Bacteria</taxon>
        <taxon>Bacillati</taxon>
        <taxon>Bacillota</taxon>
        <taxon>Bacilli</taxon>
        <taxon>Bacillales</taxon>
        <taxon>Bacillaceae</taxon>
        <taxon>Mesobacillus</taxon>
    </lineage>
</organism>